<sequence length="436" mass="47165">MNNNQTKIGVPMQRWIGFLVFLFPFLSLITPSGIGFSSVIFVLAALCVPRKAWGALAPHWREIRWVVAAFAFNFLFAAVCVWARPETRLDYLDNPSRMLLGLSAAALVVLARPPRAVLWWGVVAGAVCALPFVGYQRIVLGDPRPGGWLNAITFGDIALCLGLVALAAAIDYRHSTRKALLPAFGAVAGLAATVMSGTRGGWIALVLAAILFLTYARLLRSRRVRLLLVGSFALFASTFFIPAFGVQQRVGEGVRDVQTWLDGGSAFTNVGVRLELWTGAAQLIAERPLFGLDPETVRAGLRRLAAEGRIQDVVLPFEHLHNDALQALATGGVFGLLAWIGILAAPFAFFARSLGRGAHAGAHAGAPMRQLMPQFAPALAGMLVVLSYFSFGLTEVIFWSLKGSMFYALMVFLLMGFCLTAQADADNQSMENKRGK</sequence>
<keyword evidence="7" id="KW-0436">Ligase</keyword>
<evidence type="ECO:0000256" key="2">
    <source>
        <dbReference type="ARBA" id="ARBA00022692"/>
    </source>
</evidence>
<feature type="transmembrane region" description="Helical" evidence="5">
    <location>
        <begin position="15"/>
        <end position="44"/>
    </location>
</feature>
<accession>A0ABV6FJ36</accession>
<feature type="transmembrane region" description="Helical" evidence="5">
    <location>
        <begin position="202"/>
        <end position="219"/>
    </location>
</feature>
<feature type="transmembrane region" description="Helical" evidence="5">
    <location>
        <begin position="378"/>
        <end position="399"/>
    </location>
</feature>
<feature type="domain" description="O-antigen ligase-related" evidence="6">
    <location>
        <begin position="185"/>
        <end position="340"/>
    </location>
</feature>
<organism evidence="7 8">
    <name type="scientific">Massilia consociata</name>
    <dbReference type="NCBI Taxonomy" id="760117"/>
    <lineage>
        <taxon>Bacteria</taxon>
        <taxon>Pseudomonadati</taxon>
        <taxon>Pseudomonadota</taxon>
        <taxon>Betaproteobacteria</taxon>
        <taxon>Burkholderiales</taxon>
        <taxon>Oxalobacteraceae</taxon>
        <taxon>Telluria group</taxon>
        <taxon>Massilia</taxon>
    </lineage>
</organism>
<feature type="transmembrane region" description="Helical" evidence="5">
    <location>
        <begin position="118"/>
        <end position="135"/>
    </location>
</feature>
<comment type="caution">
    <text evidence="7">The sequence shown here is derived from an EMBL/GenBank/DDBJ whole genome shotgun (WGS) entry which is preliminary data.</text>
</comment>
<name>A0ABV6FJ36_9BURK</name>
<feature type="transmembrane region" description="Helical" evidence="5">
    <location>
        <begin position="147"/>
        <end position="167"/>
    </location>
</feature>
<feature type="transmembrane region" description="Helical" evidence="5">
    <location>
        <begin position="405"/>
        <end position="425"/>
    </location>
</feature>
<evidence type="ECO:0000256" key="1">
    <source>
        <dbReference type="ARBA" id="ARBA00004141"/>
    </source>
</evidence>
<evidence type="ECO:0000256" key="3">
    <source>
        <dbReference type="ARBA" id="ARBA00022989"/>
    </source>
</evidence>
<evidence type="ECO:0000313" key="7">
    <source>
        <dbReference type="EMBL" id="MFC0253416.1"/>
    </source>
</evidence>
<protein>
    <submittedName>
        <fullName evidence="7">O-antigen ligase family protein</fullName>
    </submittedName>
</protein>
<dbReference type="GO" id="GO:0016874">
    <property type="term" value="F:ligase activity"/>
    <property type="evidence" value="ECO:0007669"/>
    <property type="project" value="UniProtKB-KW"/>
</dbReference>
<reference evidence="7 8" key="1">
    <citation type="submission" date="2024-09" db="EMBL/GenBank/DDBJ databases">
        <authorList>
            <person name="Sun Q."/>
            <person name="Mori K."/>
        </authorList>
    </citation>
    <scope>NUCLEOTIDE SEQUENCE [LARGE SCALE GENOMIC DNA]</scope>
    <source>
        <strain evidence="7 8">CCM 7792</strain>
    </source>
</reference>
<evidence type="ECO:0000259" key="6">
    <source>
        <dbReference type="Pfam" id="PF04932"/>
    </source>
</evidence>
<dbReference type="InterPro" id="IPR007016">
    <property type="entry name" value="O-antigen_ligase-rel_domated"/>
</dbReference>
<evidence type="ECO:0000256" key="5">
    <source>
        <dbReference type="SAM" id="Phobius"/>
    </source>
</evidence>
<dbReference type="InterPro" id="IPR051533">
    <property type="entry name" value="WaaL-like"/>
</dbReference>
<keyword evidence="3 5" id="KW-1133">Transmembrane helix</keyword>
<dbReference type="PANTHER" id="PTHR37422">
    <property type="entry name" value="TEICHURONIC ACID BIOSYNTHESIS PROTEIN TUAE"/>
    <property type="match status" value="1"/>
</dbReference>
<dbReference type="PANTHER" id="PTHR37422:SF23">
    <property type="entry name" value="TEICHURONIC ACID BIOSYNTHESIS PROTEIN TUAE"/>
    <property type="match status" value="1"/>
</dbReference>
<evidence type="ECO:0000313" key="8">
    <source>
        <dbReference type="Proteomes" id="UP001589773"/>
    </source>
</evidence>
<feature type="transmembrane region" description="Helical" evidence="5">
    <location>
        <begin position="324"/>
        <end position="350"/>
    </location>
</feature>
<evidence type="ECO:0000256" key="4">
    <source>
        <dbReference type="ARBA" id="ARBA00023136"/>
    </source>
</evidence>
<gene>
    <name evidence="7" type="ORF">ACFFJK_16070</name>
</gene>
<feature type="transmembrane region" description="Helical" evidence="5">
    <location>
        <begin position="226"/>
        <end position="246"/>
    </location>
</feature>
<feature type="transmembrane region" description="Helical" evidence="5">
    <location>
        <begin position="65"/>
        <end position="84"/>
    </location>
</feature>
<feature type="transmembrane region" description="Helical" evidence="5">
    <location>
        <begin position="179"/>
        <end position="196"/>
    </location>
</feature>
<comment type="subcellular location">
    <subcellularLocation>
        <location evidence="1">Membrane</location>
        <topology evidence="1">Multi-pass membrane protein</topology>
    </subcellularLocation>
</comment>
<dbReference type="Proteomes" id="UP001589773">
    <property type="component" value="Unassembled WGS sequence"/>
</dbReference>
<dbReference type="RefSeq" id="WP_379680455.1">
    <property type="nucleotide sequence ID" value="NZ_JBHLWP010000013.1"/>
</dbReference>
<keyword evidence="8" id="KW-1185">Reference proteome</keyword>
<keyword evidence="2 5" id="KW-0812">Transmembrane</keyword>
<dbReference type="Pfam" id="PF04932">
    <property type="entry name" value="Wzy_C"/>
    <property type="match status" value="1"/>
</dbReference>
<keyword evidence="4 5" id="KW-0472">Membrane</keyword>
<dbReference type="EMBL" id="JBHLWP010000013">
    <property type="protein sequence ID" value="MFC0253416.1"/>
    <property type="molecule type" value="Genomic_DNA"/>
</dbReference>
<proteinExistence type="predicted"/>